<evidence type="ECO:0000313" key="2">
    <source>
        <dbReference type="EMBL" id="THU38115.1"/>
    </source>
</evidence>
<dbReference type="RefSeq" id="WP_136578071.1">
    <property type="nucleotide sequence ID" value="NZ_STFF01000004.1"/>
</dbReference>
<dbReference type="InterPro" id="IPR038727">
    <property type="entry name" value="NadR/Ttd14_AAA_dom"/>
</dbReference>
<organism evidence="2 3">
    <name type="scientific">Niastella caeni</name>
    <dbReference type="NCBI Taxonomy" id="2569763"/>
    <lineage>
        <taxon>Bacteria</taxon>
        <taxon>Pseudomonadati</taxon>
        <taxon>Bacteroidota</taxon>
        <taxon>Chitinophagia</taxon>
        <taxon>Chitinophagales</taxon>
        <taxon>Chitinophagaceae</taxon>
        <taxon>Niastella</taxon>
    </lineage>
</organism>
<dbReference type="AlphaFoldDB" id="A0A4S8HS43"/>
<evidence type="ECO:0000313" key="3">
    <source>
        <dbReference type="Proteomes" id="UP000306918"/>
    </source>
</evidence>
<gene>
    <name evidence="2" type="ORF">FAM09_15635</name>
</gene>
<dbReference type="SUPFAM" id="SSF52540">
    <property type="entry name" value="P-loop containing nucleoside triphosphate hydrolases"/>
    <property type="match status" value="1"/>
</dbReference>
<dbReference type="InterPro" id="IPR027417">
    <property type="entry name" value="P-loop_NTPase"/>
</dbReference>
<name>A0A4S8HS43_9BACT</name>
<feature type="domain" description="NadR/Ttd14 AAA" evidence="1">
    <location>
        <begin position="6"/>
        <end position="170"/>
    </location>
</feature>
<dbReference type="Gene3D" id="3.40.50.300">
    <property type="entry name" value="P-loop containing nucleotide triphosphate hydrolases"/>
    <property type="match status" value="1"/>
</dbReference>
<dbReference type="Pfam" id="PF13521">
    <property type="entry name" value="AAA_28"/>
    <property type="match status" value="1"/>
</dbReference>
<dbReference type="EMBL" id="STFF01000004">
    <property type="protein sequence ID" value="THU38115.1"/>
    <property type="molecule type" value="Genomic_DNA"/>
</dbReference>
<keyword evidence="3" id="KW-1185">Reference proteome</keyword>
<proteinExistence type="predicted"/>
<sequence>MNISEKYIITGGPGAGKTSLLQALKYSGYHSSEEASRQVIIEQVAKGSDCLPWRNLSCFANKVLSRMIESYAQTTDYTGVTFFDRGIPDIIAYLKAAALPVDDRYYSALRQHPYQQLVFILPPWKAIYVNDAERWQPFEEAVHLYANIRETYQAAGFTLIEVPEDSVENRMNFILKSIV</sequence>
<dbReference type="Proteomes" id="UP000306918">
    <property type="component" value="Unassembled WGS sequence"/>
</dbReference>
<evidence type="ECO:0000259" key="1">
    <source>
        <dbReference type="Pfam" id="PF13521"/>
    </source>
</evidence>
<accession>A0A4S8HS43</accession>
<reference evidence="2 3" key="1">
    <citation type="submission" date="2019-04" db="EMBL/GenBank/DDBJ databases">
        <title>Niastella caeni sp. nov., isolated from activated sludge.</title>
        <authorList>
            <person name="Sheng M."/>
        </authorList>
    </citation>
    <scope>NUCLEOTIDE SEQUENCE [LARGE SCALE GENOMIC DNA]</scope>
    <source>
        <strain evidence="2 3">HX-2-15</strain>
    </source>
</reference>
<comment type="caution">
    <text evidence="2">The sequence shown here is derived from an EMBL/GenBank/DDBJ whole genome shotgun (WGS) entry which is preliminary data.</text>
</comment>
<protein>
    <submittedName>
        <fullName evidence="2">ATPase</fullName>
    </submittedName>
</protein>
<dbReference type="OrthoDB" id="5638848at2"/>